<dbReference type="PANTHER" id="PTHR30582:SF24">
    <property type="entry name" value="L,D-TRANSPEPTIDASE ERFK_SRFK-RELATED"/>
    <property type="match status" value="1"/>
</dbReference>
<dbReference type="PROSITE" id="PS52029">
    <property type="entry name" value="LD_TPASE"/>
    <property type="match status" value="1"/>
</dbReference>
<keyword evidence="8 9" id="KW-0961">Cell wall biogenesis/degradation</keyword>
<dbReference type="SUPFAM" id="SSF141523">
    <property type="entry name" value="L,D-transpeptidase catalytic domain-like"/>
    <property type="match status" value="1"/>
</dbReference>
<keyword evidence="7 9" id="KW-0573">Peptidoglycan synthesis</keyword>
<dbReference type="InterPro" id="IPR005490">
    <property type="entry name" value="LD_TPept_cat_dom"/>
</dbReference>
<keyword evidence="5" id="KW-0378">Hydrolase</keyword>
<evidence type="ECO:0000256" key="10">
    <source>
        <dbReference type="SAM" id="Coils"/>
    </source>
</evidence>
<evidence type="ECO:0000256" key="2">
    <source>
        <dbReference type="ARBA" id="ARBA00005992"/>
    </source>
</evidence>
<dbReference type="Gene3D" id="2.40.440.10">
    <property type="entry name" value="L,D-transpeptidase catalytic domain-like"/>
    <property type="match status" value="1"/>
</dbReference>
<dbReference type="InterPro" id="IPR050979">
    <property type="entry name" value="LD-transpeptidase"/>
</dbReference>
<feature type="chain" id="PRO_5046360188" evidence="12">
    <location>
        <begin position="24"/>
        <end position="380"/>
    </location>
</feature>
<keyword evidence="4 14" id="KW-0808">Transferase</keyword>
<dbReference type="EC" id="2.3.2.-" evidence="14"/>
<evidence type="ECO:0000256" key="11">
    <source>
        <dbReference type="SAM" id="MobiDB-lite"/>
    </source>
</evidence>
<name>A0ABW0GYG0_9HYPH</name>
<dbReference type="RefSeq" id="WP_378228887.1">
    <property type="nucleotide sequence ID" value="NZ_JBHSLL010000021.1"/>
</dbReference>
<accession>A0ABW0GYG0</accession>
<keyword evidence="14" id="KW-0012">Acyltransferase</keyword>
<reference evidence="15" key="1">
    <citation type="journal article" date="2019" name="Int. J. Syst. Evol. Microbiol.">
        <title>The Global Catalogue of Microorganisms (GCM) 10K type strain sequencing project: providing services to taxonomists for standard genome sequencing and annotation.</title>
        <authorList>
            <consortium name="The Broad Institute Genomics Platform"/>
            <consortium name="The Broad Institute Genome Sequencing Center for Infectious Disease"/>
            <person name="Wu L."/>
            <person name="Ma J."/>
        </authorList>
    </citation>
    <scope>NUCLEOTIDE SEQUENCE [LARGE SCALE GENOMIC DNA]</scope>
    <source>
        <strain evidence="15">CGMCC 4.1415</strain>
    </source>
</reference>
<comment type="similarity">
    <text evidence="2">Belongs to the YkuD family.</text>
</comment>
<evidence type="ECO:0000256" key="8">
    <source>
        <dbReference type="ARBA" id="ARBA00023316"/>
    </source>
</evidence>
<gene>
    <name evidence="14" type="ORF">ACFPLB_08290</name>
</gene>
<evidence type="ECO:0000313" key="14">
    <source>
        <dbReference type="EMBL" id="MFC5385962.1"/>
    </source>
</evidence>
<evidence type="ECO:0000256" key="12">
    <source>
        <dbReference type="SAM" id="SignalP"/>
    </source>
</evidence>
<dbReference type="Pfam" id="PF03734">
    <property type="entry name" value="YkuD"/>
    <property type="match status" value="1"/>
</dbReference>
<evidence type="ECO:0000256" key="7">
    <source>
        <dbReference type="ARBA" id="ARBA00022984"/>
    </source>
</evidence>
<evidence type="ECO:0000256" key="9">
    <source>
        <dbReference type="PROSITE-ProRule" id="PRU01373"/>
    </source>
</evidence>
<dbReference type="Proteomes" id="UP001596016">
    <property type="component" value="Unassembled WGS sequence"/>
</dbReference>
<feature type="coiled-coil region" evidence="10">
    <location>
        <begin position="53"/>
        <end position="106"/>
    </location>
</feature>
<keyword evidence="10" id="KW-0175">Coiled coil</keyword>
<dbReference type="PANTHER" id="PTHR30582">
    <property type="entry name" value="L,D-TRANSPEPTIDASE"/>
    <property type="match status" value="1"/>
</dbReference>
<feature type="active site" description="Proton donor/acceptor" evidence="9">
    <location>
        <position position="340"/>
    </location>
</feature>
<keyword evidence="6 9" id="KW-0133">Cell shape</keyword>
<dbReference type="GO" id="GO:0016746">
    <property type="term" value="F:acyltransferase activity"/>
    <property type="evidence" value="ECO:0007669"/>
    <property type="project" value="UniProtKB-KW"/>
</dbReference>
<feature type="compositionally biased region" description="Low complexity" evidence="11">
    <location>
        <begin position="130"/>
        <end position="143"/>
    </location>
</feature>
<evidence type="ECO:0000256" key="5">
    <source>
        <dbReference type="ARBA" id="ARBA00022801"/>
    </source>
</evidence>
<keyword evidence="15" id="KW-1185">Reference proteome</keyword>
<evidence type="ECO:0000259" key="13">
    <source>
        <dbReference type="PROSITE" id="PS52029"/>
    </source>
</evidence>
<comment type="pathway">
    <text evidence="1 9">Cell wall biogenesis; peptidoglycan biosynthesis.</text>
</comment>
<dbReference type="CDD" id="cd16913">
    <property type="entry name" value="YkuD_like"/>
    <property type="match status" value="1"/>
</dbReference>
<protein>
    <submittedName>
        <fullName evidence="14">L,D-transpeptidase</fullName>
        <ecNumber evidence="14">2.3.2.-</ecNumber>
    </submittedName>
</protein>
<evidence type="ECO:0000256" key="1">
    <source>
        <dbReference type="ARBA" id="ARBA00004752"/>
    </source>
</evidence>
<feature type="domain" description="L,D-TPase catalytic" evidence="13">
    <location>
        <begin position="243"/>
        <end position="380"/>
    </location>
</feature>
<dbReference type="InterPro" id="IPR038063">
    <property type="entry name" value="Transpep_catalytic_dom"/>
</dbReference>
<feature type="active site" description="Nucleophile" evidence="9">
    <location>
        <position position="356"/>
    </location>
</feature>
<proteinExistence type="inferred from homology"/>
<organism evidence="14 15">
    <name type="scientific">Aquamicrobium segne</name>
    <dbReference type="NCBI Taxonomy" id="469547"/>
    <lineage>
        <taxon>Bacteria</taxon>
        <taxon>Pseudomonadati</taxon>
        <taxon>Pseudomonadota</taxon>
        <taxon>Alphaproteobacteria</taxon>
        <taxon>Hyphomicrobiales</taxon>
        <taxon>Phyllobacteriaceae</taxon>
        <taxon>Aquamicrobium</taxon>
    </lineage>
</organism>
<keyword evidence="12" id="KW-0732">Signal</keyword>
<evidence type="ECO:0000256" key="4">
    <source>
        <dbReference type="ARBA" id="ARBA00022679"/>
    </source>
</evidence>
<sequence>MQFRRFIFMSLCASLFASAPAYAAPVAALAAPVGPDAASNVSPSAGNVLEVAAKSASAELKALKRKKKLTAEDQARIKELEKQVKIEQAQARAKAVEARKLAMREAAKAKAEARRKAFQEKRAQSRVAGAAPARQAPVKQAAPKPQPVETVQQPLSADVMAIVRNGNNGELRSEPRDVQPQRKGGLLSGLFGSGASAGGNNIAYLPETRALDSVLQERQARKKFTVKPEFEPQQVRFTGYEPGSIVIDTSAHRLYLVETPFTARRYAIAVGRDGMKYKGSTIVGDKQEWPRWIPTKDMQQREPHKYGRYKDGMSGGPDNPLGARAIYLYEGKKDTYLRIHGTNQPQTIGTDSSNGCFRMINDHVIDLYRRVKTGTKVVVL</sequence>
<evidence type="ECO:0000256" key="6">
    <source>
        <dbReference type="ARBA" id="ARBA00022960"/>
    </source>
</evidence>
<comment type="caution">
    <text evidence="14">The sequence shown here is derived from an EMBL/GenBank/DDBJ whole genome shotgun (WGS) entry which is preliminary data.</text>
</comment>
<evidence type="ECO:0000313" key="15">
    <source>
        <dbReference type="Proteomes" id="UP001596016"/>
    </source>
</evidence>
<feature type="region of interest" description="Disordered" evidence="11">
    <location>
        <begin position="119"/>
        <end position="146"/>
    </location>
</feature>
<dbReference type="EMBL" id="JBHSLL010000021">
    <property type="protein sequence ID" value="MFC5385962.1"/>
    <property type="molecule type" value="Genomic_DNA"/>
</dbReference>
<feature type="signal peptide" evidence="12">
    <location>
        <begin position="1"/>
        <end position="23"/>
    </location>
</feature>
<evidence type="ECO:0000256" key="3">
    <source>
        <dbReference type="ARBA" id="ARBA00022676"/>
    </source>
</evidence>
<keyword evidence="3" id="KW-0328">Glycosyltransferase</keyword>